<dbReference type="AlphaFoldDB" id="A0A9X7P5N0"/>
<comment type="caution">
    <text evidence="1">The sequence shown here is derived from an EMBL/GenBank/DDBJ whole genome shotgun (WGS) entry which is preliminary data.</text>
</comment>
<proteinExistence type="predicted"/>
<accession>A0A9X7P5N0</accession>
<evidence type="ECO:0000313" key="1">
    <source>
        <dbReference type="EMBL" id="PRR71770.1"/>
    </source>
</evidence>
<name>A0A9X7P5N0_9FIRM</name>
<dbReference type="Proteomes" id="UP000239430">
    <property type="component" value="Unassembled WGS sequence"/>
</dbReference>
<reference evidence="1 2" key="1">
    <citation type="submission" date="2018-03" db="EMBL/GenBank/DDBJ databases">
        <title>Genome sequence of Moorella stamsii DSM 26217.</title>
        <authorList>
            <person name="Poehlein A."/>
            <person name="Daniel R."/>
        </authorList>
    </citation>
    <scope>NUCLEOTIDE SEQUENCE [LARGE SCALE GENOMIC DNA]</scope>
    <source>
        <strain evidence="2">DSM 26217</strain>
    </source>
</reference>
<sequence length="60" mass="6883">MLRQKLIALLKECCWLLEKTVEGPRELRQMQEQVARKIAELEGGKQVQANFEVSEGKKVA</sequence>
<dbReference type="RefSeq" id="WP_054936401.1">
    <property type="nucleotide sequence ID" value="NZ_PVXL01000050.1"/>
</dbReference>
<organism evidence="1 2">
    <name type="scientific">Neomoorella stamsii</name>
    <dbReference type="NCBI Taxonomy" id="1266720"/>
    <lineage>
        <taxon>Bacteria</taxon>
        <taxon>Bacillati</taxon>
        <taxon>Bacillota</taxon>
        <taxon>Clostridia</taxon>
        <taxon>Neomoorellales</taxon>
        <taxon>Neomoorellaceae</taxon>
        <taxon>Neomoorella</taxon>
    </lineage>
</organism>
<gene>
    <name evidence="1" type="ORF">MOST_23380</name>
</gene>
<evidence type="ECO:0000313" key="2">
    <source>
        <dbReference type="Proteomes" id="UP000239430"/>
    </source>
</evidence>
<dbReference type="EMBL" id="PVXL01000050">
    <property type="protein sequence ID" value="PRR71770.1"/>
    <property type="molecule type" value="Genomic_DNA"/>
</dbReference>
<protein>
    <submittedName>
        <fullName evidence="1">Uncharacterized protein</fullName>
    </submittedName>
</protein>
<keyword evidence="2" id="KW-1185">Reference proteome</keyword>